<gene>
    <name evidence="2" type="ORF">B0H17DRAFT_1150454</name>
</gene>
<name>A0AAD7BSR4_MYCRO</name>
<dbReference type="AlphaFoldDB" id="A0AAD7BSR4"/>
<feature type="compositionally biased region" description="Gly residues" evidence="1">
    <location>
        <begin position="161"/>
        <end position="174"/>
    </location>
</feature>
<feature type="region of interest" description="Disordered" evidence="1">
    <location>
        <begin position="1"/>
        <end position="32"/>
    </location>
</feature>
<feature type="region of interest" description="Disordered" evidence="1">
    <location>
        <begin position="154"/>
        <end position="192"/>
    </location>
</feature>
<dbReference type="EMBL" id="JARKIE010000531">
    <property type="protein sequence ID" value="KAJ7629838.1"/>
    <property type="molecule type" value="Genomic_DNA"/>
</dbReference>
<feature type="compositionally biased region" description="Basic and acidic residues" evidence="1">
    <location>
        <begin position="1"/>
        <end position="15"/>
    </location>
</feature>
<feature type="compositionally biased region" description="Basic and acidic residues" evidence="1">
    <location>
        <begin position="179"/>
        <end position="190"/>
    </location>
</feature>
<evidence type="ECO:0000256" key="1">
    <source>
        <dbReference type="SAM" id="MobiDB-lite"/>
    </source>
</evidence>
<keyword evidence="3" id="KW-1185">Reference proteome</keyword>
<evidence type="ECO:0000313" key="2">
    <source>
        <dbReference type="EMBL" id="KAJ7629838.1"/>
    </source>
</evidence>
<evidence type="ECO:0000313" key="3">
    <source>
        <dbReference type="Proteomes" id="UP001221757"/>
    </source>
</evidence>
<dbReference type="Proteomes" id="UP001221757">
    <property type="component" value="Unassembled WGS sequence"/>
</dbReference>
<organism evidence="2 3">
    <name type="scientific">Mycena rosella</name>
    <name type="common">Pink bonnet</name>
    <name type="synonym">Agaricus rosellus</name>
    <dbReference type="NCBI Taxonomy" id="1033263"/>
    <lineage>
        <taxon>Eukaryota</taxon>
        <taxon>Fungi</taxon>
        <taxon>Dikarya</taxon>
        <taxon>Basidiomycota</taxon>
        <taxon>Agaricomycotina</taxon>
        <taxon>Agaricomycetes</taxon>
        <taxon>Agaricomycetidae</taxon>
        <taxon>Agaricales</taxon>
        <taxon>Marasmiineae</taxon>
        <taxon>Mycenaceae</taxon>
        <taxon>Mycena</taxon>
    </lineage>
</organism>
<reference evidence="2" key="1">
    <citation type="submission" date="2023-03" db="EMBL/GenBank/DDBJ databases">
        <title>Massive genome expansion in bonnet fungi (Mycena s.s.) driven by repeated elements and novel gene families across ecological guilds.</title>
        <authorList>
            <consortium name="Lawrence Berkeley National Laboratory"/>
            <person name="Harder C.B."/>
            <person name="Miyauchi S."/>
            <person name="Viragh M."/>
            <person name="Kuo A."/>
            <person name="Thoen E."/>
            <person name="Andreopoulos B."/>
            <person name="Lu D."/>
            <person name="Skrede I."/>
            <person name="Drula E."/>
            <person name="Henrissat B."/>
            <person name="Morin E."/>
            <person name="Kohler A."/>
            <person name="Barry K."/>
            <person name="LaButti K."/>
            <person name="Morin E."/>
            <person name="Salamov A."/>
            <person name="Lipzen A."/>
            <person name="Mereny Z."/>
            <person name="Hegedus B."/>
            <person name="Baldrian P."/>
            <person name="Stursova M."/>
            <person name="Weitz H."/>
            <person name="Taylor A."/>
            <person name="Grigoriev I.V."/>
            <person name="Nagy L.G."/>
            <person name="Martin F."/>
            <person name="Kauserud H."/>
        </authorList>
    </citation>
    <scope>NUCLEOTIDE SEQUENCE</scope>
    <source>
        <strain evidence="2">CBHHK067</strain>
    </source>
</reference>
<comment type="caution">
    <text evidence="2">The sequence shown here is derived from an EMBL/GenBank/DDBJ whole genome shotgun (WGS) entry which is preliminary data.</text>
</comment>
<proteinExistence type="predicted"/>
<accession>A0AAD7BSR4</accession>
<sequence length="345" mass="37611">MRVREAGSERKERSPGGDGWARRRRVANSTNPERELTKLVWWGAGGDGVAEMEGCATRGREVAPFRSGFPLSAVQEVGEGEAPGGFVLALEGACADSGNVLPRRRREGGKVNKIVKGIAKGLSGARAPPWQAAMEIFASGVQLARIFWNEQQRDRGIKTEGTGGGGSDSGGKGSSSGDEDGKRQAKEQPRVPRRMAHVVEFFPRQGLDKAPFFWKIVKDRGMLPPLSALRRSQTAIIRAGTGWTVGGRRTRTRSAGISTERRVAERWISFRYSVLDCSSASVNYWPRPCLISVSEFTFYAGVQLWRNETRSGIIVFIQDAGIPGSTPGWVIVEVIGFLSLRSASF</sequence>
<protein>
    <submittedName>
        <fullName evidence="2">Uncharacterized protein</fullName>
    </submittedName>
</protein>